<dbReference type="AlphaFoldDB" id="A0A2G2Z7U5"/>
<reference evidence="1 2" key="2">
    <citation type="journal article" date="2017" name="Genome Biol.">
        <title>New reference genome sequences of hot pepper reveal the massive evolution of plant disease-resistance genes by retroduplication.</title>
        <authorList>
            <person name="Kim S."/>
            <person name="Park J."/>
            <person name="Yeom S.I."/>
            <person name="Kim Y.M."/>
            <person name="Seo E."/>
            <person name="Kim K.T."/>
            <person name="Kim M.S."/>
            <person name="Lee J.M."/>
            <person name="Cheong K."/>
            <person name="Shin H.S."/>
            <person name="Kim S.B."/>
            <person name="Han K."/>
            <person name="Lee J."/>
            <person name="Park M."/>
            <person name="Lee H.A."/>
            <person name="Lee H.Y."/>
            <person name="Lee Y."/>
            <person name="Oh S."/>
            <person name="Lee J.H."/>
            <person name="Choi E."/>
            <person name="Choi E."/>
            <person name="Lee S.E."/>
            <person name="Jeon J."/>
            <person name="Kim H."/>
            <person name="Choi G."/>
            <person name="Song H."/>
            <person name="Lee J."/>
            <person name="Lee S.C."/>
            <person name="Kwon J.K."/>
            <person name="Lee H.Y."/>
            <person name="Koo N."/>
            <person name="Hong Y."/>
            <person name="Kim R.W."/>
            <person name="Kang W.H."/>
            <person name="Huh J.H."/>
            <person name="Kang B.C."/>
            <person name="Yang T.J."/>
            <person name="Lee Y.H."/>
            <person name="Bennetzen J.L."/>
            <person name="Choi D."/>
        </authorList>
    </citation>
    <scope>NUCLEOTIDE SEQUENCE [LARGE SCALE GENOMIC DNA]</scope>
    <source>
        <strain evidence="2">cv. CM334</strain>
    </source>
</reference>
<reference evidence="1 2" key="1">
    <citation type="journal article" date="2014" name="Nat. Genet.">
        <title>Genome sequence of the hot pepper provides insights into the evolution of pungency in Capsicum species.</title>
        <authorList>
            <person name="Kim S."/>
            <person name="Park M."/>
            <person name="Yeom S.I."/>
            <person name="Kim Y.M."/>
            <person name="Lee J.M."/>
            <person name="Lee H.A."/>
            <person name="Seo E."/>
            <person name="Choi J."/>
            <person name="Cheong K."/>
            <person name="Kim K.T."/>
            <person name="Jung K."/>
            <person name="Lee G.W."/>
            <person name="Oh S.K."/>
            <person name="Bae C."/>
            <person name="Kim S.B."/>
            <person name="Lee H.Y."/>
            <person name="Kim S.Y."/>
            <person name="Kim M.S."/>
            <person name="Kang B.C."/>
            <person name="Jo Y.D."/>
            <person name="Yang H.B."/>
            <person name="Jeong H.J."/>
            <person name="Kang W.H."/>
            <person name="Kwon J.K."/>
            <person name="Shin C."/>
            <person name="Lim J.Y."/>
            <person name="Park J.H."/>
            <person name="Huh J.H."/>
            <person name="Kim J.S."/>
            <person name="Kim B.D."/>
            <person name="Cohen O."/>
            <person name="Paran I."/>
            <person name="Suh M.C."/>
            <person name="Lee S.B."/>
            <person name="Kim Y.K."/>
            <person name="Shin Y."/>
            <person name="Noh S.J."/>
            <person name="Park J."/>
            <person name="Seo Y.S."/>
            <person name="Kwon S.Y."/>
            <person name="Kim H.A."/>
            <person name="Park J.M."/>
            <person name="Kim H.J."/>
            <person name="Choi S.B."/>
            <person name="Bosland P.W."/>
            <person name="Reeves G."/>
            <person name="Jo S.H."/>
            <person name="Lee B.W."/>
            <person name="Cho H.T."/>
            <person name="Choi H.S."/>
            <person name="Lee M.S."/>
            <person name="Yu Y."/>
            <person name="Do Choi Y."/>
            <person name="Park B.S."/>
            <person name="van Deynze A."/>
            <person name="Ashrafi H."/>
            <person name="Hill T."/>
            <person name="Kim W.T."/>
            <person name="Pai H.S."/>
            <person name="Ahn H.K."/>
            <person name="Yeam I."/>
            <person name="Giovannoni J.J."/>
            <person name="Rose J.K."/>
            <person name="Sorensen I."/>
            <person name="Lee S.J."/>
            <person name="Kim R.W."/>
            <person name="Choi I.Y."/>
            <person name="Choi B.S."/>
            <person name="Lim J.S."/>
            <person name="Lee Y.H."/>
            <person name="Choi D."/>
        </authorList>
    </citation>
    <scope>NUCLEOTIDE SEQUENCE [LARGE SCALE GENOMIC DNA]</scope>
    <source>
        <strain evidence="2">cv. CM334</strain>
    </source>
</reference>
<evidence type="ECO:0000313" key="2">
    <source>
        <dbReference type="Proteomes" id="UP000222542"/>
    </source>
</evidence>
<protein>
    <submittedName>
        <fullName evidence="1">Uncharacterized protein</fullName>
    </submittedName>
</protein>
<sequence>MVHGAMVPWRAGANYTNPSLDVWVLWCHGVRCIRAMVHGDMVLWFHGAMVPWCLSSMVHGAMVPWFHGARSAFVHGVMVPCGD</sequence>
<evidence type="ECO:0000313" key="1">
    <source>
        <dbReference type="EMBL" id="PHT78077.1"/>
    </source>
</evidence>
<name>A0A2G2Z7U5_CAPAN</name>
<gene>
    <name evidence="1" type="ORF">T459_16129</name>
</gene>
<keyword evidence="2" id="KW-1185">Reference proteome</keyword>
<comment type="caution">
    <text evidence="1">The sequence shown here is derived from an EMBL/GenBank/DDBJ whole genome shotgun (WGS) entry which is preliminary data.</text>
</comment>
<dbReference type="Gramene" id="PHT78077">
    <property type="protein sequence ID" value="PHT78077"/>
    <property type="gene ID" value="T459_16129"/>
</dbReference>
<dbReference type="EMBL" id="AYRZ02000006">
    <property type="protein sequence ID" value="PHT78077.1"/>
    <property type="molecule type" value="Genomic_DNA"/>
</dbReference>
<organism evidence="1 2">
    <name type="scientific">Capsicum annuum</name>
    <name type="common">Capsicum pepper</name>
    <dbReference type="NCBI Taxonomy" id="4072"/>
    <lineage>
        <taxon>Eukaryota</taxon>
        <taxon>Viridiplantae</taxon>
        <taxon>Streptophyta</taxon>
        <taxon>Embryophyta</taxon>
        <taxon>Tracheophyta</taxon>
        <taxon>Spermatophyta</taxon>
        <taxon>Magnoliopsida</taxon>
        <taxon>eudicotyledons</taxon>
        <taxon>Gunneridae</taxon>
        <taxon>Pentapetalae</taxon>
        <taxon>asterids</taxon>
        <taxon>lamiids</taxon>
        <taxon>Solanales</taxon>
        <taxon>Solanaceae</taxon>
        <taxon>Solanoideae</taxon>
        <taxon>Capsiceae</taxon>
        <taxon>Capsicum</taxon>
    </lineage>
</organism>
<accession>A0A2G2Z7U5</accession>
<proteinExistence type="predicted"/>
<dbReference type="Proteomes" id="UP000222542">
    <property type="component" value="Unassembled WGS sequence"/>
</dbReference>